<dbReference type="SUPFAM" id="SSF50182">
    <property type="entry name" value="Sm-like ribonucleoproteins"/>
    <property type="match status" value="1"/>
</dbReference>
<gene>
    <name evidence="11" type="ORF">EIK79_13415</name>
</gene>
<feature type="compositionally biased region" description="Basic and acidic residues" evidence="7">
    <location>
        <begin position="341"/>
        <end position="355"/>
    </location>
</feature>
<feature type="compositionally biased region" description="Polar residues" evidence="7">
    <location>
        <begin position="1"/>
        <end position="10"/>
    </location>
</feature>
<evidence type="ECO:0000313" key="12">
    <source>
        <dbReference type="Proteomes" id="UP000282322"/>
    </source>
</evidence>
<dbReference type="InterPro" id="IPR049278">
    <property type="entry name" value="MS_channel_C"/>
</dbReference>
<dbReference type="GO" id="GO:0008381">
    <property type="term" value="F:mechanosensitive monoatomic ion channel activity"/>
    <property type="evidence" value="ECO:0007669"/>
    <property type="project" value="InterPro"/>
</dbReference>
<dbReference type="Gene3D" id="2.30.30.60">
    <property type="match status" value="1"/>
</dbReference>
<keyword evidence="12" id="KW-1185">Reference proteome</keyword>
<accession>A0A3P3R8J9</accession>
<evidence type="ECO:0000256" key="8">
    <source>
        <dbReference type="SAM" id="Phobius"/>
    </source>
</evidence>
<dbReference type="InterPro" id="IPR010920">
    <property type="entry name" value="LSM_dom_sf"/>
</dbReference>
<evidence type="ECO:0000259" key="9">
    <source>
        <dbReference type="Pfam" id="PF00924"/>
    </source>
</evidence>
<dbReference type="OrthoDB" id="11475at2157"/>
<dbReference type="InterPro" id="IPR006685">
    <property type="entry name" value="MscS_channel_2nd"/>
</dbReference>
<dbReference type="PANTHER" id="PTHR30221">
    <property type="entry name" value="SMALL-CONDUCTANCE MECHANOSENSITIVE CHANNEL"/>
    <property type="match status" value="1"/>
</dbReference>
<feature type="transmembrane region" description="Helical" evidence="8">
    <location>
        <begin position="63"/>
        <end position="84"/>
    </location>
</feature>
<sequence length="365" mass="40580">MRRQSQVENITTTTTNTTATATPESSSTSTPVNTSVREQAVEQSREAIDELFNLFNQWLPTDVARLLVTALVIAIAWYIAKYVARSVEPHVSSQFERPSVTRMILRAIRAVILGIGILFAITNLYSISGNIVVLPLTVFSAIAGVVLAPIVQSFISGLFILADQPYEIGDMIELVNTEQRGFVQDITIRYTKVATLDNTTLVIPNSSMRERDVVNYTAEDARTRLALDIGVTYESDVDTARTLIEDAATDVSGIVSGGPAIRISSARYPAAPTCYITEFGAHSVELQLRYWIAKPSKQYRIRSRVLNEILNRLAESDVELAYPHSHVVFDETSGVLDIDVTREDRRQHRPVDSNSHRQPRPNTND</sequence>
<dbReference type="AlphaFoldDB" id="A0A3P3R8J9"/>
<dbReference type="GO" id="GO:0005886">
    <property type="term" value="C:plasma membrane"/>
    <property type="evidence" value="ECO:0007669"/>
    <property type="project" value="UniProtKB-SubCell"/>
</dbReference>
<name>A0A3P3R8J9_9EURY</name>
<keyword evidence="3" id="KW-1003">Cell membrane</keyword>
<organism evidence="11 12">
    <name type="scientific">Halocatena pleomorpha</name>
    <dbReference type="NCBI Taxonomy" id="1785090"/>
    <lineage>
        <taxon>Archaea</taxon>
        <taxon>Methanobacteriati</taxon>
        <taxon>Methanobacteriota</taxon>
        <taxon>Stenosarchaea group</taxon>
        <taxon>Halobacteria</taxon>
        <taxon>Halobacteriales</taxon>
        <taxon>Natronomonadaceae</taxon>
        <taxon>Halocatena</taxon>
    </lineage>
</organism>
<feature type="domain" description="Mechanosensitive ion channel MscS C-terminal" evidence="10">
    <location>
        <begin position="227"/>
        <end position="319"/>
    </location>
</feature>
<evidence type="ECO:0000313" key="11">
    <source>
        <dbReference type="EMBL" id="RRJ29249.1"/>
    </source>
</evidence>
<dbReference type="Gene3D" id="3.30.70.100">
    <property type="match status" value="1"/>
</dbReference>
<evidence type="ECO:0000256" key="3">
    <source>
        <dbReference type="ARBA" id="ARBA00022475"/>
    </source>
</evidence>
<dbReference type="Pfam" id="PF00924">
    <property type="entry name" value="MS_channel_2nd"/>
    <property type="match status" value="1"/>
</dbReference>
<comment type="caution">
    <text evidence="11">The sequence shown here is derived from an EMBL/GenBank/DDBJ whole genome shotgun (WGS) entry which is preliminary data.</text>
</comment>
<evidence type="ECO:0000259" key="10">
    <source>
        <dbReference type="Pfam" id="PF21082"/>
    </source>
</evidence>
<feature type="domain" description="Mechanosensitive ion channel MscS" evidence="9">
    <location>
        <begin position="150"/>
        <end position="217"/>
    </location>
</feature>
<protein>
    <submittedName>
        <fullName evidence="11">Mechanosensitive ion channel family protein</fullName>
    </submittedName>
</protein>
<dbReference type="EMBL" id="RRCH01000029">
    <property type="protein sequence ID" value="RRJ29249.1"/>
    <property type="molecule type" value="Genomic_DNA"/>
</dbReference>
<dbReference type="InterPro" id="IPR023408">
    <property type="entry name" value="MscS_beta-dom_sf"/>
</dbReference>
<dbReference type="PANTHER" id="PTHR30221:SF1">
    <property type="entry name" value="SMALL-CONDUCTANCE MECHANOSENSITIVE CHANNEL"/>
    <property type="match status" value="1"/>
</dbReference>
<feature type="transmembrane region" description="Helical" evidence="8">
    <location>
        <begin position="104"/>
        <end position="125"/>
    </location>
</feature>
<evidence type="ECO:0000256" key="4">
    <source>
        <dbReference type="ARBA" id="ARBA00022692"/>
    </source>
</evidence>
<feature type="transmembrane region" description="Helical" evidence="8">
    <location>
        <begin position="131"/>
        <end position="161"/>
    </location>
</feature>
<dbReference type="InterPro" id="IPR045275">
    <property type="entry name" value="MscS_archaea/bacteria_type"/>
</dbReference>
<feature type="region of interest" description="Disordered" evidence="7">
    <location>
        <begin position="1"/>
        <end position="39"/>
    </location>
</feature>
<dbReference type="Pfam" id="PF21082">
    <property type="entry name" value="MS_channel_3rd"/>
    <property type="match status" value="1"/>
</dbReference>
<evidence type="ECO:0000256" key="1">
    <source>
        <dbReference type="ARBA" id="ARBA00004651"/>
    </source>
</evidence>
<keyword evidence="6 8" id="KW-0472">Membrane</keyword>
<dbReference type="Gene3D" id="1.10.287.1260">
    <property type="match status" value="1"/>
</dbReference>
<dbReference type="Proteomes" id="UP000282322">
    <property type="component" value="Unassembled WGS sequence"/>
</dbReference>
<keyword evidence="4 8" id="KW-0812">Transmembrane</keyword>
<dbReference type="SUPFAM" id="SSF82689">
    <property type="entry name" value="Mechanosensitive channel protein MscS (YggB), C-terminal domain"/>
    <property type="match status" value="1"/>
</dbReference>
<reference evidence="11 12" key="1">
    <citation type="submission" date="2018-11" db="EMBL/GenBank/DDBJ databases">
        <title>Taxonoimc description of Halomarina strain SPP-AMP-1.</title>
        <authorList>
            <person name="Pal Y."/>
            <person name="Srinivasana K."/>
            <person name="Verma A."/>
            <person name="Kumar P."/>
        </authorList>
    </citation>
    <scope>NUCLEOTIDE SEQUENCE [LARGE SCALE GENOMIC DNA]</scope>
    <source>
        <strain evidence="11 12">SPP-AMP-1</strain>
    </source>
</reference>
<evidence type="ECO:0000256" key="2">
    <source>
        <dbReference type="ARBA" id="ARBA00008017"/>
    </source>
</evidence>
<comment type="subcellular location">
    <subcellularLocation>
        <location evidence="1">Cell membrane</location>
        <topology evidence="1">Multi-pass membrane protein</topology>
    </subcellularLocation>
</comment>
<proteinExistence type="inferred from homology"/>
<keyword evidence="5 8" id="KW-1133">Transmembrane helix</keyword>
<feature type="compositionally biased region" description="Low complexity" evidence="7">
    <location>
        <begin position="11"/>
        <end position="36"/>
    </location>
</feature>
<dbReference type="InterPro" id="IPR011066">
    <property type="entry name" value="MscS_channel_C_sf"/>
</dbReference>
<evidence type="ECO:0000256" key="5">
    <source>
        <dbReference type="ARBA" id="ARBA00022989"/>
    </source>
</evidence>
<comment type="similarity">
    <text evidence="2">Belongs to the MscS (TC 1.A.23) family.</text>
</comment>
<evidence type="ECO:0000256" key="7">
    <source>
        <dbReference type="SAM" id="MobiDB-lite"/>
    </source>
</evidence>
<evidence type="ECO:0000256" key="6">
    <source>
        <dbReference type="ARBA" id="ARBA00023136"/>
    </source>
</evidence>
<feature type="region of interest" description="Disordered" evidence="7">
    <location>
        <begin position="341"/>
        <end position="365"/>
    </location>
</feature>